<reference evidence="3" key="1">
    <citation type="journal article" date="2014" name="Int. J. Syst. Evol. Microbiol.">
        <title>Complete genome sequence of Corynebacterium casei LMG S-19264T (=DSM 44701T), isolated from a smear-ripened cheese.</title>
        <authorList>
            <consortium name="US DOE Joint Genome Institute (JGI-PGF)"/>
            <person name="Walter F."/>
            <person name="Albersmeier A."/>
            <person name="Kalinowski J."/>
            <person name="Ruckert C."/>
        </authorList>
    </citation>
    <scope>NUCLEOTIDE SEQUENCE</scope>
    <source>
        <strain evidence="3">JCM 4714</strain>
    </source>
</reference>
<keyword evidence="2" id="KW-0067">ATP-binding</keyword>
<dbReference type="SUPFAM" id="SSF52540">
    <property type="entry name" value="P-loop containing nucleoside triphosphate hydrolases"/>
    <property type="match status" value="1"/>
</dbReference>
<reference evidence="3" key="2">
    <citation type="submission" date="2020-09" db="EMBL/GenBank/DDBJ databases">
        <authorList>
            <person name="Sun Q."/>
            <person name="Ohkuma M."/>
        </authorList>
    </citation>
    <scope>NUCLEOTIDE SEQUENCE</scope>
    <source>
        <strain evidence="3">JCM 4714</strain>
    </source>
</reference>
<evidence type="ECO:0000313" key="3">
    <source>
        <dbReference type="EMBL" id="GHE07310.1"/>
    </source>
</evidence>
<dbReference type="EMBL" id="BMVG01000013">
    <property type="protein sequence ID" value="GHE07310.1"/>
    <property type="molecule type" value="Genomic_DNA"/>
</dbReference>
<protein>
    <recommendedName>
        <fullName evidence="5">ATP-binding protein</fullName>
    </recommendedName>
</protein>
<dbReference type="AlphaFoldDB" id="A0A919D4A9"/>
<accession>A0A919D4A9</accession>
<dbReference type="GO" id="GO:0016226">
    <property type="term" value="P:iron-sulfur cluster assembly"/>
    <property type="evidence" value="ECO:0007669"/>
    <property type="project" value="InterPro"/>
</dbReference>
<evidence type="ECO:0000256" key="1">
    <source>
        <dbReference type="ARBA" id="ARBA00022741"/>
    </source>
</evidence>
<name>A0A919D4A9_9ACTN</name>
<evidence type="ECO:0000256" key="2">
    <source>
        <dbReference type="ARBA" id="ARBA00022840"/>
    </source>
</evidence>
<dbReference type="Gene3D" id="3.40.50.300">
    <property type="entry name" value="P-loop containing nucleotide triphosphate hydrolases"/>
    <property type="match status" value="1"/>
</dbReference>
<dbReference type="RefSeq" id="WP_189956036.1">
    <property type="nucleotide sequence ID" value="NZ_BMVG01000013.1"/>
</dbReference>
<dbReference type="Proteomes" id="UP000655443">
    <property type="component" value="Unassembled WGS sequence"/>
</dbReference>
<dbReference type="GO" id="GO:0005524">
    <property type="term" value="F:ATP binding"/>
    <property type="evidence" value="ECO:0007669"/>
    <property type="project" value="UniProtKB-KW"/>
</dbReference>
<dbReference type="PANTHER" id="PTHR42961">
    <property type="entry name" value="IRON-SULFUR PROTEIN NUBPL"/>
    <property type="match status" value="1"/>
</dbReference>
<dbReference type="Pfam" id="PF10609">
    <property type="entry name" value="ParA"/>
    <property type="match status" value="1"/>
</dbReference>
<dbReference type="PANTHER" id="PTHR42961:SF2">
    <property type="entry name" value="IRON-SULFUR PROTEIN NUBPL"/>
    <property type="match status" value="1"/>
</dbReference>
<evidence type="ECO:0000313" key="4">
    <source>
        <dbReference type="Proteomes" id="UP000655443"/>
    </source>
</evidence>
<dbReference type="InterPro" id="IPR033756">
    <property type="entry name" value="YlxH/NBP35"/>
</dbReference>
<keyword evidence="1" id="KW-0547">Nucleotide-binding</keyword>
<organism evidence="3 4">
    <name type="scientific">Streptomyces alanosinicus</name>
    <dbReference type="NCBI Taxonomy" id="68171"/>
    <lineage>
        <taxon>Bacteria</taxon>
        <taxon>Bacillati</taxon>
        <taxon>Actinomycetota</taxon>
        <taxon>Actinomycetes</taxon>
        <taxon>Kitasatosporales</taxon>
        <taxon>Streptomycetaceae</taxon>
        <taxon>Streptomyces</taxon>
    </lineage>
</organism>
<sequence length="249" mass="27013">MTRFTAVYGTKGGVGKSTIAVNTAYALNESGASVGLVDLDLSGPNVQNLVAGLAGRPPTMVDFRVRPGRYGGVDVAGLGFFVRPHEAGLLSGKYLEGALTQMLFHDAWQAYDHVIVDMPPGFDELHRQVFTRLPMRIALVTTPHVLSTQDLARGRRLLEQLSLPVLGYVENMSHFCCEFCGRPSRLFAPADDGTLDDLDLLARVPFAPEPAVLGASIPLVLTDEPAVAEFRHGVHEVARRIHTEVQQEG</sequence>
<proteinExistence type="predicted"/>
<dbReference type="InterPro" id="IPR027417">
    <property type="entry name" value="P-loop_NTPase"/>
</dbReference>
<gene>
    <name evidence="3" type="ORF">GCM10010339_51890</name>
</gene>
<comment type="caution">
    <text evidence="3">The sequence shown here is derived from an EMBL/GenBank/DDBJ whole genome shotgun (WGS) entry which is preliminary data.</text>
</comment>
<evidence type="ECO:0008006" key="5">
    <source>
        <dbReference type="Google" id="ProtNLM"/>
    </source>
</evidence>
<dbReference type="InterPro" id="IPR044304">
    <property type="entry name" value="NUBPL-like"/>
</dbReference>
<dbReference type="GO" id="GO:0051539">
    <property type="term" value="F:4 iron, 4 sulfur cluster binding"/>
    <property type="evidence" value="ECO:0007669"/>
    <property type="project" value="TreeGrafter"/>
</dbReference>
<keyword evidence="4" id="KW-1185">Reference proteome</keyword>